<dbReference type="AlphaFoldDB" id="A0A0D2G7L9"/>
<organism evidence="1 2">
    <name type="scientific">Phialophora macrospora</name>
    <dbReference type="NCBI Taxonomy" id="1851006"/>
    <lineage>
        <taxon>Eukaryota</taxon>
        <taxon>Fungi</taxon>
        <taxon>Dikarya</taxon>
        <taxon>Ascomycota</taxon>
        <taxon>Pezizomycotina</taxon>
        <taxon>Eurotiomycetes</taxon>
        <taxon>Chaetothyriomycetidae</taxon>
        <taxon>Chaetothyriales</taxon>
        <taxon>Herpotrichiellaceae</taxon>
        <taxon>Phialophora</taxon>
    </lineage>
</organism>
<gene>
    <name evidence="1" type="ORF">PV04_03898</name>
</gene>
<evidence type="ECO:0000313" key="1">
    <source>
        <dbReference type="EMBL" id="KIW67919.1"/>
    </source>
</evidence>
<sequence length="150" mass="17067">MQIFRRDAERAPRVASLGERTPPLLRSLRVIFPTLTQHDLRAETSSLASWVRTLDFIRQRLPLATLDLTLCVQEAAADDGYYTSAEADEWDCYQRMVEPTAVLRGIQNLFILFPPPRDVSRAARNQVRERELQSRALGLVPRGFGGTLRT</sequence>
<dbReference type="HOGENOM" id="CLU_1744861_0_0_1"/>
<reference evidence="1 2" key="1">
    <citation type="submission" date="2015-01" db="EMBL/GenBank/DDBJ databases">
        <title>The Genome Sequence of Capronia semiimmersa CBS27337.</title>
        <authorList>
            <consortium name="The Broad Institute Genomics Platform"/>
            <person name="Cuomo C."/>
            <person name="de Hoog S."/>
            <person name="Gorbushina A."/>
            <person name="Stielow B."/>
            <person name="Teixiera M."/>
            <person name="Abouelleil A."/>
            <person name="Chapman S.B."/>
            <person name="Priest M."/>
            <person name="Young S.K."/>
            <person name="Wortman J."/>
            <person name="Nusbaum C."/>
            <person name="Birren B."/>
        </authorList>
    </citation>
    <scope>NUCLEOTIDE SEQUENCE [LARGE SCALE GENOMIC DNA]</scope>
    <source>
        <strain evidence="1 2">CBS 27337</strain>
    </source>
</reference>
<keyword evidence="2" id="KW-1185">Reference proteome</keyword>
<name>A0A0D2G7L9_9EURO</name>
<accession>A0A0D2G7L9</accession>
<evidence type="ECO:0000313" key="2">
    <source>
        <dbReference type="Proteomes" id="UP000054266"/>
    </source>
</evidence>
<dbReference type="Proteomes" id="UP000054266">
    <property type="component" value="Unassembled WGS sequence"/>
</dbReference>
<feature type="non-terminal residue" evidence="1">
    <location>
        <position position="150"/>
    </location>
</feature>
<protein>
    <submittedName>
        <fullName evidence="1">Uncharacterized protein</fullName>
    </submittedName>
</protein>
<proteinExistence type="predicted"/>
<dbReference type="EMBL" id="KN846958">
    <property type="protein sequence ID" value="KIW67919.1"/>
    <property type="molecule type" value="Genomic_DNA"/>
</dbReference>